<proteinExistence type="predicted"/>
<keyword evidence="2" id="KW-1185">Reference proteome</keyword>
<reference evidence="1 2" key="1">
    <citation type="submission" date="2023-07" db="EMBL/GenBank/DDBJ databases">
        <title>Genomic Encyclopedia of Type Strains, Phase IV (KMG-IV): sequencing the most valuable type-strain genomes for metagenomic binning, comparative biology and taxonomic classification.</title>
        <authorList>
            <person name="Goeker M."/>
        </authorList>
    </citation>
    <scope>NUCLEOTIDE SEQUENCE [LARGE SCALE GENOMIC DNA]</scope>
    <source>
        <strain evidence="1 2">DSM 1112</strain>
    </source>
</reference>
<evidence type="ECO:0000313" key="1">
    <source>
        <dbReference type="EMBL" id="MDQ0319595.1"/>
    </source>
</evidence>
<evidence type="ECO:0000313" key="2">
    <source>
        <dbReference type="Proteomes" id="UP001230207"/>
    </source>
</evidence>
<accession>A0ABU0BQ46</accession>
<name>A0ABU0BQ46_9HYPH</name>
<dbReference type="EMBL" id="JAUSVF010000001">
    <property type="protein sequence ID" value="MDQ0319595.1"/>
    <property type="molecule type" value="Genomic_DNA"/>
</dbReference>
<protein>
    <submittedName>
        <fullName evidence="1">Uncharacterized protein</fullName>
    </submittedName>
</protein>
<dbReference type="RefSeq" id="WP_307228626.1">
    <property type="nucleotide sequence ID" value="NZ_JAUSVF010000001.1"/>
</dbReference>
<gene>
    <name evidence="1" type="ORF">QO002_001733</name>
</gene>
<dbReference type="Proteomes" id="UP001230207">
    <property type="component" value="Unassembled WGS sequence"/>
</dbReference>
<sequence>MSKPVSWTISRELFDRFENEWRQIREGAVEEKPARKQPAE</sequence>
<organism evidence="1 2">
    <name type="scientific">Pararhizobium capsulatum DSM 1112</name>
    <dbReference type="NCBI Taxonomy" id="1121113"/>
    <lineage>
        <taxon>Bacteria</taxon>
        <taxon>Pseudomonadati</taxon>
        <taxon>Pseudomonadota</taxon>
        <taxon>Alphaproteobacteria</taxon>
        <taxon>Hyphomicrobiales</taxon>
        <taxon>Rhizobiaceae</taxon>
        <taxon>Rhizobium/Agrobacterium group</taxon>
        <taxon>Pararhizobium</taxon>
    </lineage>
</organism>
<comment type="caution">
    <text evidence="1">The sequence shown here is derived from an EMBL/GenBank/DDBJ whole genome shotgun (WGS) entry which is preliminary data.</text>
</comment>